<gene>
    <name evidence="2" type="ORF">B7463_g11439</name>
</gene>
<comment type="caution">
    <text evidence="2">The sequence shown here is derived from an EMBL/GenBank/DDBJ whole genome shotgun (WGS) entry which is preliminary data.</text>
</comment>
<dbReference type="Proteomes" id="UP000258309">
    <property type="component" value="Unassembled WGS sequence"/>
</dbReference>
<protein>
    <submittedName>
        <fullName evidence="2">Uncharacterized protein</fullName>
    </submittedName>
</protein>
<evidence type="ECO:0000256" key="1">
    <source>
        <dbReference type="SAM" id="MobiDB-lite"/>
    </source>
</evidence>
<feature type="region of interest" description="Disordered" evidence="1">
    <location>
        <begin position="44"/>
        <end position="97"/>
    </location>
</feature>
<organism evidence="2 3">
    <name type="scientific">Scytalidium lignicola</name>
    <name type="common">Hyphomycete</name>
    <dbReference type="NCBI Taxonomy" id="5539"/>
    <lineage>
        <taxon>Eukaryota</taxon>
        <taxon>Fungi</taxon>
        <taxon>Dikarya</taxon>
        <taxon>Ascomycota</taxon>
        <taxon>Pezizomycotina</taxon>
        <taxon>Leotiomycetes</taxon>
        <taxon>Leotiomycetes incertae sedis</taxon>
        <taxon>Scytalidium</taxon>
    </lineage>
</organism>
<evidence type="ECO:0000313" key="3">
    <source>
        <dbReference type="Proteomes" id="UP000258309"/>
    </source>
</evidence>
<proteinExistence type="predicted"/>
<reference evidence="2 3" key="1">
    <citation type="submission" date="2018-05" db="EMBL/GenBank/DDBJ databases">
        <title>Draft genome sequence of Scytalidium lignicola DSM 105466, a ubiquitous saprotrophic fungus.</title>
        <authorList>
            <person name="Buettner E."/>
            <person name="Gebauer A.M."/>
            <person name="Hofrichter M."/>
            <person name="Liers C."/>
            <person name="Kellner H."/>
        </authorList>
    </citation>
    <scope>NUCLEOTIDE SEQUENCE [LARGE SCALE GENOMIC DNA]</scope>
    <source>
        <strain evidence="2 3">DSM 105466</strain>
    </source>
</reference>
<feature type="non-terminal residue" evidence="2">
    <location>
        <position position="1"/>
    </location>
</feature>
<dbReference type="EMBL" id="NCSJ02000389">
    <property type="protein sequence ID" value="RFU24900.1"/>
    <property type="molecule type" value="Genomic_DNA"/>
</dbReference>
<dbReference type="STRING" id="5539.A0A3E2GUX9"/>
<dbReference type="OMA" id="AMCQSSC"/>
<name>A0A3E2GUX9_SCYLI</name>
<dbReference type="OrthoDB" id="5597238at2759"/>
<evidence type="ECO:0000313" key="2">
    <source>
        <dbReference type="EMBL" id="RFU24900.1"/>
    </source>
</evidence>
<dbReference type="AlphaFoldDB" id="A0A3E2GUX9"/>
<accession>A0A3E2GUX9</accession>
<sequence length="122" mass="11291">MANDTNSCVAACPQGSGTPSDASAYAACEQSCFTSHFFPATPTAGAGAAATTTGNAGSSATTTGSGLEASGSGSATPTGTSTSTSTGTISSPGSAQTGAASRVELAVSAAGLFGMLLAALAL</sequence>
<feature type="compositionally biased region" description="Low complexity" evidence="1">
    <location>
        <begin position="44"/>
        <end position="95"/>
    </location>
</feature>
<keyword evidence="3" id="KW-1185">Reference proteome</keyword>
<feature type="non-terminal residue" evidence="2">
    <location>
        <position position="122"/>
    </location>
</feature>